<comment type="caution">
    <text evidence="1">The sequence shown here is derived from an EMBL/GenBank/DDBJ whole genome shotgun (WGS) entry which is preliminary data.</text>
</comment>
<proteinExistence type="predicted"/>
<sequence length="39" mass="4552">MALAKVTERIYYLINDKETDRPVLGYIKGDKNYYCGHSI</sequence>
<name>A0ABN1J0S7_9CLOT</name>
<reference evidence="1 2" key="1">
    <citation type="journal article" date="2019" name="Int. J. Syst. Evol. Microbiol.">
        <title>The Global Catalogue of Microorganisms (GCM) 10K type strain sequencing project: providing services to taxonomists for standard genome sequencing and annotation.</title>
        <authorList>
            <consortium name="The Broad Institute Genomics Platform"/>
            <consortium name="The Broad Institute Genome Sequencing Center for Infectious Disease"/>
            <person name="Wu L."/>
            <person name="Ma J."/>
        </authorList>
    </citation>
    <scope>NUCLEOTIDE SEQUENCE [LARGE SCALE GENOMIC DNA]</scope>
    <source>
        <strain evidence="1 2">JCM 1405</strain>
    </source>
</reference>
<evidence type="ECO:0000313" key="2">
    <source>
        <dbReference type="Proteomes" id="UP001500339"/>
    </source>
</evidence>
<accession>A0ABN1J0S7</accession>
<evidence type="ECO:0000313" key="1">
    <source>
        <dbReference type="EMBL" id="GAA0725335.1"/>
    </source>
</evidence>
<dbReference type="Proteomes" id="UP001500339">
    <property type="component" value="Unassembled WGS sequence"/>
</dbReference>
<protein>
    <submittedName>
        <fullName evidence="1">Uncharacterized protein</fullName>
    </submittedName>
</protein>
<organism evidence="1 2">
    <name type="scientific">Clostridium malenominatum</name>
    <dbReference type="NCBI Taxonomy" id="1539"/>
    <lineage>
        <taxon>Bacteria</taxon>
        <taxon>Bacillati</taxon>
        <taxon>Bacillota</taxon>
        <taxon>Clostridia</taxon>
        <taxon>Eubacteriales</taxon>
        <taxon>Clostridiaceae</taxon>
        <taxon>Clostridium</taxon>
    </lineage>
</organism>
<dbReference type="EMBL" id="BAAACF010000001">
    <property type="protein sequence ID" value="GAA0725335.1"/>
    <property type="molecule type" value="Genomic_DNA"/>
</dbReference>
<gene>
    <name evidence="1" type="ORF">GCM10008905_20520</name>
</gene>
<keyword evidence="2" id="KW-1185">Reference proteome</keyword>